<dbReference type="SUPFAM" id="SSF140453">
    <property type="entry name" value="EsxAB dimer-like"/>
    <property type="match status" value="1"/>
</dbReference>
<dbReference type="Pfam" id="PF06013">
    <property type="entry name" value="WXG100"/>
    <property type="match status" value="1"/>
</dbReference>
<dbReference type="AlphaFoldDB" id="A0A941EEH3"/>
<evidence type="ECO:0000256" key="1">
    <source>
        <dbReference type="RuleBase" id="RU362001"/>
    </source>
</evidence>
<comment type="caution">
    <text evidence="2">The sequence shown here is derived from an EMBL/GenBank/DDBJ whole genome shotgun (WGS) entry which is preliminary data.</text>
</comment>
<dbReference type="Proteomes" id="UP000676325">
    <property type="component" value="Unassembled WGS sequence"/>
</dbReference>
<organism evidence="2 3">
    <name type="scientific">Actinospica acidithermotolerans</name>
    <dbReference type="NCBI Taxonomy" id="2828514"/>
    <lineage>
        <taxon>Bacteria</taxon>
        <taxon>Bacillati</taxon>
        <taxon>Actinomycetota</taxon>
        <taxon>Actinomycetes</taxon>
        <taxon>Catenulisporales</taxon>
        <taxon>Actinospicaceae</taxon>
        <taxon>Actinospica</taxon>
    </lineage>
</organism>
<dbReference type="NCBIfam" id="TIGR03930">
    <property type="entry name" value="WXG100_ESAT6"/>
    <property type="match status" value="1"/>
</dbReference>
<accession>A0A941EEH3</accession>
<gene>
    <name evidence="2" type="ORF">KDK95_08280</name>
</gene>
<proteinExistence type="inferred from homology"/>
<dbReference type="Gene3D" id="1.10.287.1060">
    <property type="entry name" value="ESAT-6-like"/>
    <property type="match status" value="1"/>
</dbReference>
<reference evidence="2" key="1">
    <citation type="submission" date="2021-04" db="EMBL/GenBank/DDBJ databases">
        <title>Genome based classification of Actinospica acidithermotolerans sp. nov., an actinobacterium isolated from an Indonesian hot spring.</title>
        <authorList>
            <person name="Kusuma A.B."/>
            <person name="Putra K.E."/>
            <person name="Nafisah S."/>
            <person name="Loh J."/>
            <person name="Nouioui I."/>
            <person name="Goodfellow M."/>
        </authorList>
    </citation>
    <scope>NUCLEOTIDE SEQUENCE</scope>
    <source>
        <strain evidence="2">MGRD01-02</strain>
    </source>
</reference>
<dbReference type="EMBL" id="JAGSOH010000015">
    <property type="protein sequence ID" value="MBR7826294.1"/>
    <property type="molecule type" value="Genomic_DNA"/>
</dbReference>
<keyword evidence="3" id="KW-1185">Reference proteome</keyword>
<evidence type="ECO:0000313" key="3">
    <source>
        <dbReference type="Proteomes" id="UP000676325"/>
    </source>
</evidence>
<dbReference type="RefSeq" id="WP_212517442.1">
    <property type="nucleotide sequence ID" value="NZ_JAGSOH010000015.1"/>
</dbReference>
<dbReference type="InterPro" id="IPR010310">
    <property type="entry name" value="T7SS_ESAT-6-like"/>
</dbReference>
<sequence>MAQDGMMLVTFAELANAAQTIQQTSNNLNQKLDDLKSMLNPIAASWQGKASENYQVQQRKWDQAQSDINQVLQAIGKAVEAAHDAYTSTENANAAAWS</sequence>
<evidence type="ECO:0000313" key="2">
    <source>
        <dbReference type="EMBL" id="MBR7826294.1"/>
    </source>
</evidence>
<protein>
    <recommendedName>
        <fullName evidence="1">ESAT-6-like protein</fullName>
    </recommendedName>
</protein>
<name>A0A941EEH3_9ACTN</name>
<comment type="similarity">
    <text evidence="1">Belongs to the WXG100 family.</text>
</comment>
<dbReference type="InterPro" id="IPR036689">
    <property type="entry name" value="ESAT-6-like_sf"/>
</dbReference>